<name>A0ACC5R639_9HYPH</name>
<proteinExistence type="predicted"/>
<organism evidence="1 2">
    <name type="scientific">Taklimakanibacter albus</name>
    <dbReference type="NCBI Taxonomy" id="2800327"/>
    <lineage>
        <taxon>Bacteria</taxon>
        <taxon>Pseudomonadati</taxon>
        <taxon>Pseudomonadota</taxon>
        <taxon>Alphaproteobacteria</taxon>
        <taxon>Hyphomicrobiales</taxon>
        <taxon>Aestuariivirgaceae</taxon>
        <taxon>Taklimakanibacter</taxon>
    </lineage>
</organism>
<gene>
    <name evidence="1" type="ORF">JHL16_17180</name>
</gene>
<sequence>MKRYILHGRPGWGSVLTEAQLDWYGLPYDFVDDGDLFEDDKARWKLAKLNPLPQYPTLILPDGQVMTESAAITLHLADAAKSFDLVPEPTDTTRPRFLRWLVFIVANIYPTFTYADVPGRFVPGEKAAKGFRANIDEYQKTLWSMVEAEAKAPWFLGKRFSALDIYFCAMTRWRPREPWFEENAPKVFAAGRKCDDLPKLKAVWLRNYPPE</sequence>
<accession>A0ACC5R639</accession>
<keyword evidence="2" id="KW-1185">Reference proteome</keyword>
<comment type="caution">
    <text evidence="1">The sequence shown here is derived from an EMBL/GenBank/DDBJ whole genome shotgun (WGS) entry which is preliminary data.</text>
</comment>
<dbReference type="Proteomes" id="UP000616151">
    <property type="component" value="Unassembled WGS sequence"/>
</dbReference>
<dbReference type="EMBL" id="JAENHL010000007">
    <property type="protein sequence ID" value="MBK1868093.1"/>
    <property type="molecule type" value="Genomic_DNA"/>
</dbReference>
<reference evidence="1" key="1">
    <citation type="submission" date="2021-01" db="EMBL/GenBank/DDBJ databases">
        <authorList>
            <person name="Sun Q."/>
        </authorList>
    </citation>
    <scope>NUCLEOTIDE SEQUENCE</scope>
    <source>
        <strain evidence="1">YIM B02566</strain>
    </source>
</reference>
<protein>
    <submittedName>
        <fullName evidence="1">Glutathione S-transferase family protein</fullName>
    </submittedName>
</protein>
<evidence type="ECO:0000313" key="1">
    <source>
        <dbReference type="EMBL" id="MBK1868093.1"/>
    </source>
</evidence>
<evidence type="ECO:0000313" key="2">
    <source>
        <dbReference type="Proteomes" id="UP000616151"/>
    </source>
</evidence>